<sequence>MSSPLEQALDTLADEYSLMSISVENTNNNNNDNNNEHEIENLPTRQQLINENPVLRTNANVLKYLEIYSKVKLTRVNSHLVSKEGNQGSFRKYNISGVTYDFYFEVEFDVNEHELCILNLKIKVNPSCRREMGNFIESVELSRNLHAFFKGFIEYARLNHQRTLLFNALREKYSRLTNSLQRNYLKSNDTKANFIGTNSILKFSDNCRKISPELIFLWNLNVTPSGHVQPDVQLFAQMPNKWRKLDEYQLIDQIPHIFHKLVELKGVQIAVEVSIQRRKLDEYQLIDQIPHIFHKLVELKGVQIAVEVSIQSIFGIGIQ</sequence>
<dbReference type="EMBL" id="PQFF01000007">
    <property type="protein sequence ID" value="RHZ89890.1"/>
    <property type="molecule type" value="Genomic_DNA"/>
</dbReference>
<dbReference type="GO" id="GO:0005634">
    <property type="term" value="C:nucleus"/>
    <property type="evidence" value="ECO:0007669"/>
    <property type="project" value="TreeGrafter"/>
</dbReference>
<proteinExistence type="predicted"/>
<protein>
    <recommendedName>
        <fullName evidence="3">Centromere protein P</fullName>
    </recommendedName>
</protein>
<name>A0A397JZH3_9GLOM</name>
<reference evidence="1 2" key="1">
    <citation type="submission" date="2018-08" db="EMBL/GenBank/DDBJ databases">
        <title>Genome and evolution of the arbuscular mycorrhizal fungus Diversispora epigaea (formerly Glomus versiforme) and its bacterial endosymbionts.</title>
        <authorList>
            <person name="Sun X."/>
            <person name="Fei Z."/>
            <person name="Harrison M."/>
        </authorList>
    </citation>
    <scope>NUCLEOTIDE SEQUENCE [LARGE SCALE GENOMIC DNA]</scope>
    <source>
        <strain evidence="1 2">IT104</strain>
    </source>
</reference>
<dbReference type="PANTHER" id="PTHR28577:SF1">
    <property type="entry name" value="CENTROMERE PROTEIN P"/>
    <property type="match status" value="1"/>
</dbReference>
<dbReference type="STRING" id="1348612.A0A397JZH3"/>
<accession>A0A397JZH3</accession>
<organism evidence="1 2">
    <name type="scientific">Diversispora epigaea</name>
    <dbReference type="NCBI Taxonomy" id="1348612"/>
    <lineage>
        <taxon>Eukaryota</taxon>
        <taxon>Fungi</taxon>
        <taxon>Fungi incertae sedis</taxon>
        <taxon>Mucoromycota</taxon>
        <taxon>Glomeromycotina</taxon>
        <taxon>Glomeromycetes</taxon>
        <taxon>Diversisporales</taxon>
        <taxon>Diversisporaceae</taxon>
        <taxon>Diversispora</taxon>
    </lineage>
</organism>
<dbReference type="PANTHER" id="PTHR28577">
    <property type="entry name" value="CENTROMERE PROTEIN P"/>
    <property type="match status" value="1"/>
</dbReference>
<keyword evidence="2" id="KW-1185">Reference proteome</keyword>
<dbReference type="OrthoDB" id="5976950at2759"/>
<dbReference type="AlphaFoldDB" id="A0A397JZH3"/>
<dbReference type="Proteomes" id="UP000266861">
    <property type="component" value="Unassembled WGS sequence"/>
</dbReference>
<dbReference type="GO" id="GO:0034080">
    <property type="term" value="P:CENP-A containing chromatin assembly"/>
    <property type="evidence" value="ECO:0007669"/>
    <property type="project" value="InterPro"/>
</dbReference>
<dbReference type="GO" id="GO:0000775">
    <property type="term" value="C:chromosome, centromeric region"/>
    <property type="evidence" value="ECO:0007669"/>
    <property type="project" value="InterPro"/>
</dbReference>
<comment type="caution">
    <text evidence="1">The sequence shown here is derived from an EMBL/GenBank/DDBJ whole genome shotgun (WGS) entry which is preliminary data.</text>
</comment>
<dbReference type="Pfam" id="PF13096">
    <property type="entry name" value="CENP-P"/>
    <property type="match status" value="1"/>
</dbReference>
<evidence type="ECO:0000313" key="2">
    <source>
        <dbReference type="Proteomes" id="UP000266861"/>
    </source>
</evidence>
<gene>
    <name evidence="1" type="ORF">Glove_9g95</name>
</gene>
<evidence type="ECO:0000313" key="1">
    <source>
        <dbReference type="EMBL" id="RHZ89890.1"/>
    </source>
</evidence>
<evidence type="ECO:0008006" key="3">
    <source>
        <dbReference type="Google" id="ProtNLM"/>
    </source>
</evidence>
<dbReference type="InterPro" id="IPR027801">
    <property type="entry name" value="CENP-P"/>
</dbReference>